<evidence type="ECO:0000313" key="4">
    <source>
        <dbReference type="EMBL" id="KAF2637294.1"/>
    </source>
</evidence>
<dbReference type="Proteomes" id="UP000799753">
    <property type="component" value="Unassembled WGS sequence"/>
</dbReference>
<keyword evidence="1" id="KW-0560">Oxidoreductase</keyword>
<dbReference type="InterPro" id="IPR050425">
    <property type="entry name" value="NAD(P)_dehydrat-like"/>
</dbReference>
<dbReference type="PANTHER" id="PTHR10366:SF564">
    <property type="entry name" value="STEROL-4-ALPHA-CARBOXYLATE 3-DEHYDROGENASE, DECARBOXYLATING"/>
    <property type="match status" value="1"/>
</dbReference>
<dbReference type="OrthoDB" id="2735536at2759"/>
<dbReference type="Gene3D" id="3.40.50.720">
    <property type="entry name" value="NAD(P)-binding Rossmann-like Domain"/>
    <property type="match status" value="1"/>
</dbReference>
<keyword evidence="5" id="KW-1185">Reference proteome</keyword>
<accession>A0A6A6RTE3</accession>
<evidence type="ECO:0000313" key="5">
    <source>
        <dbReference type="Proteomes" id="UP000799753"/>
    </source>
</evidence>
<dbReference type="EMBL" id="MU006794">
    <property type="protein sequence ID" value="KAF2637294.1"/>
    <property type="molecule type" value="Genomic_DNA"/>
</dbReference>
<dbReference type="PANTHER" id="PTHR10366">
    <property type="entry name" value="NAD DEPENDENT EPIMERASE/DEHYDRATASE"/>
    <property type="match status" value="1"/>
</dbReference>
<dbReference type="InterPro" id="IPR036291">
    <property type="entry name" value="NAD(P)-bd_dom_sf"/>
</dbReference>
<comment type="similarity">
    <text evidence="2">Belongs to the NAD(P)-dependent epimerase/dehydratase family. Dihydroflavonol-4-reductase subfamily.</text>
</comment>
<protein>
    <submittedName>
        <fullName evidence="4">NAD(P)-binding protein</fullName>
    </submittedName>
</protein>
<dbReference type="InterPro" id="IPR001509">
    <property type="entry name" value="Epimerase_deHydtase"/>
</dbReference>
<reference evidence="4" key="1">
    <citation type="journal article" date="2020" name="Stud. Mycol.">
        <title>101 Dothideomycetes genomes: a test case for predicting lifestyles and emergence of pathogens.</title>
        <authorList>
            <person name="Haridas S."/>
            <person name="Albert R."/>
            <person name="Binder M."/>
            <person name="Bloem J."/>
            <person name="Labutti K."/>
            <person name="Salamov A."/>
            <person name="Andreopoulos B."/>
            <person name="Baker S."/>
            <person name="Barry K."/>
            <person name="Bills G."/>
            <person name="Bluhm B."/>
            <person name="Cannon C."/>
            <person name="Castanera R."/>
            <person name="Culley D."/>
            <person name="Daum C."/>
            <person name="Ezra D."/>
            <person name="Gonzalez J."/>
            <person name="Henrissat B."/>
            <person name="Kuo A."/>
            <person name="Liang C."/>
            <person name="Lipzen A."/>
            <person name="Lutzoni F."/>
            <person name="Magnuson J."/>
            <person name="Mondo S."/>
            <person name="Nolan M."/>
            <person name="Ohm R."/>
            <person name="Pangilinan J."/>
            <person name="Park H.-J."/>
            <person name="Ramirez L."/>
            <person name="Alfaro M."/>
            <person name="Sun H."/>
            <person name="Tritt A."/>
            <person name="Yoshinaga Y."/>
            <person name="Zwiers L.-H."/>
            <person name="Turgeon B."/>
            <person name="Goodwin S."/>
            <person name="Spatafora J."/>
            <person name="Crous P."/>
            <person name="Grigoriev I."/>
        </authorList>
    </citation>
    <scope>NUCLEOTIDE SEQUENCE</scope>
    <source>
        <strain evidence="4">CBS 473.64</strain>
    </source>
</reference>
<dbReference type="AlphaFoldDB" id="A0A6A6RTE3"/>
<dbReference type="SUPFAM" id="SSF51735">
    <property type="entry name" value="NAD(P)-binding Rossmann-fold domains"/>
    <property type="match status" value="1"/>
</dbReference>
<sequence>MAAHRILLTGANGYIASHILFQLLSQPTPHSIRAVVRSQSKVDDVKALFPSASSKQLDFAIVPDMVKPGAFDEALKSDTPFDIVIHTASPCLYVASTGAKHFLEPAIKGTIEVLEGIQRVTVGSVKRVVLTSSFATVGAFGQVDETNKVYTEADWNPLTLDKAEANDDDAGLAYLASKKFAELAAWEVQKREGVRWDLVVLNPPMVYGPILHKVNKMEELNESVARFWNSFLKDRNTDATLAPNEVDLYVDVRDIAHAHLLAMDAPNAGNQRFNTTAGAVTSQEIADILRAEVPGAVDRTPKGEPGKNTQADGAYTIDSNKARDVLGWTLRSAKETFADMGRQLLELEKSL</sequence>
<name>A0A6A6RTE3_9PLEO</name>
<feature type="domain" description="NAD-dependent epimerase/dehydratase" evidence="3">
    <location>
        <begin position="6"/>
        <end position="274"/>
    </location>
</feature>
<organism evidence="4 5">
    <name type="scientific">Massarina eburnea CBS 473.64</name>
    <dbReference type="NCBI Taxonomy" id="1395130"/>
    <lineage>
        <taxon>Eukaryota</taxon>
        <taxon>Fungi</taxon>
        <taxon>Dikarya</taxon>
        <taxon>Ascomycota</taxon>
        <taxon>Pezizomycotina</taxon>
        <taxon>Dothideomycetes</taxon>
        <taxon>Pleosporomycetidae</taxon>
        <taxon>Pleosporales</taxon>
        <taxon>Massarineae</taxon>
        <taxon>Massarinaceae</taxon>
        <taxon>Massarina</taxon>
    </lineage>
</organism>
<evidence type="ECO:0000259" key="3">
    <source>
        <dbReference type="Pfam" id="PF01370"/>
    </source>
</evidence>
<gene>
    <name evidence="4" type="ORF">P280DRAFT_500861</name>
</gene>
<evidence type="ECO:0000256" key="1">
    <source>
        <dbReference type="ARBA" id="ARBA00023002"/>
    </source>
</evidence>
<evidence type="ECO:0000256" key="2">
    <source>
        <dbReference type="ARBA" id="ARBA00023445"/>
    </source>
</evidence>
<proteinExistence type="inferred from homology"/>
<dbReference type="GO" id="GO:0016616">
    <property type="term" value="F:oxidoreductase activity, acting on the CH-OH group of donors, NAD or NADP as acceptor"/>
    <property type="evidence" value="ECO:0007669"/>
    <property type="project" value="TreeGrafter"/>
</dbReference>
<dbReference type="Pfam" id="PF01370">
    <property type="entry name" value="Epimerase"/>
    <property type="match status" value="1"/>
</dbReference>